<feature type="compositionally biased region" description="Low complexity" evidence="8">
    <location>
        <begin position="180"/>
        <end position="193"/>
    </location>
</feature>
<comment type="caution">
    <text evidence="10">The sequence shown here is derived from an EMBL/GenBank/DDBJ whole genome shotgun (WGS) entry which is preliminary data.</text>
</comment>
<reference evidence="10 11" key="1">
    <citation type="journal article" date="2018" name="MBio">
        <title>Comparative Genomics Reveals the Core Gene Toolbox for the Fungus-Insect Symbiosis.</title>
        <authorList>
            <person name="Wang Y."/>
            <person name="Stata M."/>
            <person name="Wang W."/>
            <person name="Stajich J.E."/>
            <person name="White M.M."/>
            <person name="Moncalvo J.M."/>
        </authorList>
    </citation>
    <scope>NUCLEOTIDE SEQUENCE [LARGE SCALE GENOMIC DNA]</scope>
    <source>
        <strain evidence="10 11">SC-DP-2</strain>
    </source>
</reference>
<comment type="subcellular location">
    <subcellularLocation>
        <location evidence="1">Nucleus</location>
    </subcellularLocation>
</comment>
<organism evidence="10 11">
    <name type="scientific">Smittium megazygosporum</name>
    <dbReference type="NCBI Taxonomy" id="133381"/>
    <lineage>
        <taxon>Eukaryota</taxon>
        <taxon>Fungi</taxon>
        <taxon>Fungi incertae sedis</taxon>
        <taxon>Zoopagomycota</taxon>
        <taxon>Kickxellomycotina</taxon>
        <taxon>Harpellomycetes</taxon>
        <taxon>Harpellales</taxon>
        <taxon>Legeriomycetaceae</taxon>
        <taxon>Smittium</taxon>
    </lineage>
</organism>
<evidence type="ECO:0000256" key="3">
    <source>
        <dbReference type="ARBA" id="ARBA00022737"/>
    </source>
</evidence>
<dbReference type="GO" id="GO:0008270">
    <property type="term" value="F:zinc ion binding"/>
    <property type="evidence" value="ECO:0007669"/>
    <property type="project" value="UniProtKB-KW"/>
</dbReference>
<feature type="region of interest" description="Disordered" evidence="8">
    <location>
        <begin position="327"/>
        <end position="346"/>
    </location>
</feature>
<dbReference type="Pfam" id="PF21816">
    <property type="entry name" value="Zap1_zf1"/>
    <property type="match status" value="1"/>
</dbReference>
<dbReference type="InterPro" id="IPR048420">
    <property type="entry name" value="Zap1-like_Znf1"/>
</dbReference>
<dbReference type="STRING" id="133381.A0A2T9ZK76"/>
<gene>
    <name evidence="10" type="ORF">BB560_000480</name>
</gene>
<dbReference type="OrthoDB" id="3437960at2759"/>
<feature type="compositionally biased region" description="Polar residues" evidence="8">
    <location>
        <begin position="158"/>
        <end position="179"/>
    </location>
</feature>
<dbReference type="PANTHER" id="PTHR45718:SF6">
    <property type="entry name" value="ZINC FINGER PROTEIN GLI2"/>
    <property type="match status" value="1"/>
</dbReference>
<evidence type="ECO:0000256" key="8">
    <source>
        <dbReference type="SAM" id="MobiDB-lite"/>
    </source>
</evidence>
<dbReference type="PANTHER" id="PTHR45718">
    <property type="entry name" value="TRANSCRIPTIONAL ACTIVATOR CUBITUS INTERRUPTUS"/>
    <property type="match status" value="1"/>
</dbReference>
<evidence type="ECO:0000256" key="2">
    <source>
        <dbReference type="ARBA" id="ARBA00022723"/>
    </source>
</evidence>
<feature type="domain" description="C2H2-type" evidence="9">
    <location>
        <begin position="230"/>
        <end position="260"/>
    </location>
</feature>
<keyword evidence="11" id="KW-1185">Reference proteome</keyword>
<name>A0A2T9ZK76_9FUNG</name>
<feature type="domain" description="C2H2-type" evidence="9">
    <location>
        <begin position="562"/>
        <end position="588"/>
    </location>
</feature>
<accession>A0A2T9ZK76</accession>
<feature type="region of interest" description="Disordered" evidence="8">
    <location>
        <begin position="158"/>
        <end position="200"/>
    </location>
</feature>
<feature type="region of interest" description="Disordered" evidence="8">
    <location>
        <begin position="351"/>
        <end position="372"/>
    </location>
</feature>
<keyword evidence="6" id="KW-0539">Nucleus</keyword>
<evidence type="ECO:0000256" key="6">
    <source>
        <dbReference type="ARBA" id="ARBA00023242"/>
    </source>
</evidence>
<dbReference type="Proteomes" id="UP000245609">
    <property type="component" value="Unassembled WGS sequence"/>
</dbReference>
<dbReference type="InterPro" id="IPR036236">
    <property type="entry name" value="Znf_C2H2_sf"/>
</dbReference>
<evidence type="ECO:0000256" key="7">
    <source>
        <dbReference type="PROSITE-ProRule" id="PRU00042"/>
    </source>
</evidence>
<feature type="domain" description="C2H2-type" evidence="9">
    <location>
        <begin position="474"/>
        <end position="501"/>
    </location>
</feature>
<dbReference type="AlphaFoldDB" id="A0A2T9ZK76"/>
<evidence type="ECO:0000256" key="4">
    <source>
        <dbReference type="ARBA" id="ARBA00022771"/>
    </source>
</evidence>
<sequence length="588" mass="67314">MSHSDKLDFSLELPPLKSAEDDQESQKLPSFISLGFNKSFEELRFCNYCLNNFLKKIKDSPYQHHDLLSYKDSNSAYNLKNTQSSSSLLEDQDSLVKILQRRTNYSTSSKQRVSRELSPLNCSETPSLFSDTSALLFCDPLIEHPSSIEKFNPSTTKSFTAKSKHSSANLTNAQSSTIPSNAKSSSKLNSKAKIQSDQTLTHKHKYTKTFSSTERKKSDENLSSEHTTVQQCSWMKCTQKFSSIEDLLIHLYQLHVKETSDSGESTTEFLPFILDIVSRAGDVSVLEPSHSDSESSPDFSPKNKRNTKPAYPSKNKYKRVKLSEDFKDDASSSSAENDSSDNDSIKYKRKTAAMETKEPQTKSSNANGPEKTTEKIINCKWKKCSESKSDTLDLIKHVLKNHLVKELHPCHWDGCSSNYSSMIDLFDHISDIHIGNGKKNYTCYWLNCERNLKPFSQRQRAIRHVKMHTGYKPFICESCNKRFLELHIKDQHVRTHTGERPFKCDYLDCEKRFSSSSALKIHRRIHTGERPYLCMYSGCTKRFAESSNLTKHIRTHTGERPFLCSETDCSKSFTRLDQLNRHKKTHLT</sequence>
<feature type="domain" description="C2H2-type" evidence="9">
    <location>
        <begin position="532"/>
        <end position="561"/>
    </location>
</feature>
<keyword evidence="3" id="KW-0677">Repeat</keyword>
<dbReference type="PROSITE" id="PS50157">
    <property type="entry name" value="ZINC_FINGER_C2H2_2"/>
    <property type="match status" value="6"/>
</dbReference>
<dbReference type="GO" id="GO:0005634">
    <property type="term" value="C:nucleus"/>
    <property type="evidence" value="ECO:0007669"/>
    <property type="project" value="UniProtKB-SubCell"/>
</dbReference>
<keyword evidence="4 7" id="KW-0863">Zinc-finger</keyword>
<dbReference type="Gene3D" id="3.30.160.60">
    <property type="entry name" value="Classic Zinc Finger"/>
    <property type="match status" value="6"/>
</dbReference>
<dbReference type="GO" id="GO:0000978">
    <property type="term" value="F:RNA polymerase II cis-regulatory region sequence-specific DNA binding"/>
    <property type="evidence" value="ECO:0007669"/>
    <property type="project" value="TreeGrafter"/>
</dbReference>
<evidence type="ECO:0000313" key="11">
    <source>
        <dbReference type="Proteomes" id="UP000245609"/>
    </source>
</evidence>
<feature type="domain" description="C2H2-type" evidence="9">
    <location>
        <begin position="502"/>
        <end position="531"/>
    </location>
</feature>
<protein>
    <recommendedName>
        <fullName evidence="9">C2H2-type domain-containing protein</fullName>
    </recommendedName>
</protein>
<evidence type="ECO:0000256" key="1">
    <source>
        <dbReference type="ARBA" id="ARBA00004123"/>
    </source>
</evidence>
<dbReference type="EMBL" id="MBFS01000052">
    <property type="protein sequence ID" value="PVV04999.1"/>
    <property type="molecule type" value="Genomic_DNA"/>
</dbReference>
<dbReference type="FunFam" id="3.30.160.60:FF:000125">
    <property type="entry name" value="Putative zinc finger protein 143"/>
    <property type="match status" value="1"/>
</dbReference>
<dbReference type="GO" id="GO:0000981">
    <property type="term" value="F:DNA-binding transcription factor activity, RNA polymerase II-specific"/>
    <property type="evidence" value="ECO:0007669"/>
    <property type="project" value="UniProtKB-ARBA"/>
</dbReference>
<feature type="region of interest" description="Disordered" evidence="8">
    <location>
        <begin position="285"/>
        <end position="315"/>
    </location>
</feature>
<evidence type="ECO:0000313" key="10">
    <source>
        <dbReference type="EMBL" id="PVV04999.1"/>
    </source>
</evidence>
<feature type="domain" description="C2H2-type" evidence="9">
    <location>
        <begin position="446"/>
        <end position="473"/>
    </location>
</feature>
<dbReference type="SMART" id="SM00355">
    <property type="entry name" value="ZnF_C2H2"/>
    <property type="match status" value="8"/>
</dbReference>
<dbReference type="PROSITE" id="PS00028">
    <property type="entry name" value="ZINC_FINGER_C2H2_1"/>
    <property type="match status" value="6"/>
</dbReference>
<dbReference type="Pfam" id="PF00096">
    <property type="entry name" value="zf-C2H2"/>
    <property type="match status" value="3"/>
</dbReference>
<evidence type="ECO:0000256" key="5">
    <source>
        <dbReference type="ARBA" id="ARBA00022833"/>
    </source>
</evidence>
<dbReference type="SUPFAM" id="SSF57667">
    <property type="entry name" value="beta-beta-alpha zinc fingers"/>
    <property type="match status" value="4"/>
</dbReference>
<dbReference type="FunFam" id="3.30.160.60:FF:002343">
    <property type="entry name" value="Zinc finger protein 33A"/>
    <property type="match status" value="1"/>
</dbReference>
<dbReference type="InterPro" id="IPR013087">
    <property type="entry name" value="Znf_C2H2_type"/>
</dbReference>
<keyword evidence="5" id="KW-0862">Zinc</keyword>
<proteinExistence type="predicted"/>
<keyword evidence="2" id="KW-0479">Metal-binding</keyword>
<dbReference type="FunFam" id="3.30.160.60:FF:000072">
    <property type="entry name" value="zinc finger protein 143 isoform X1"/>
    <property type="match status" value="1"/>
</dbReference>
<dbReference type="InterPro" id="IPR043359">
    <property type="entry name" value="GLI-like"/>
</dbReference>
<evidence type="ECO:0000259" key="9">
    <source>
        <dbReference type="PROSITE" id="PS50157"/>
    </source>
</evidence>